<sequence length="246" mass="27482">MSILEDALPDYLTADQARLVERAYTVAAYWHRDQTRRSGEPYITHPLAVAAILAGLGADHELLCAALLHDVLEDTACPETELAAEFGETIVRLVTDLRPLDDPALLAEGRAAGTDERVLTLKLADRLHNQRTMRFLPPEKQLRKARETLDVFVPIAGWLGMNEIARELEGLAQARLDVSGDAGTQAFLRVITAGAIILPHAVRARWIAEWLGELHALPDRRARRRFTAELLIGMPRLAVMLRRRRP</sequence>
<comment type="caution">
    <text evidence="2">The sequence shown here is derived from an EMBL/GenBank/DDBJ whole genome shotgun (WGS) entry which is preliminary data.</text>
</comment>
<dbReference type="SMART" id="SM00471">
    <property type="entry name" value="HDc"/>
    <property type="match status" value="1"/>
</dbReference>
<organism evidence="2 3">
    <name type="scientific">Nonomuraea guangzhouensis</name>
    <dbReference type="NCBI Taxonomy" id="1291555"/>
    <lineage>
        <taxon>Bacteria</taxon>
        <taxon>Bacillati</taxon>
        <taxon>Actinomycetota</taxon>
        <taxon>Actinomycetes</taxon>
        <taxon>Streptosporangiales</taxon>
        <taxon>Streptosporangiaceae</taxon>
        <taxon>Nonomuraea</taxon>
    </lineage>
</organism>
<dbReference type="PROSITE" id="PS51831">
    <property type="entry name" value="HD"/>
    <property type="match status" value="1"/>
</dbReference>
<dbReference type="Pfam" id="PF13328">
    <property type="entry name" value="HD_4"/>
    <property type="match status" value="1"/>
</dbReference>
<gene>
    <name evidence="2" type="ORF">ACFSJ0_47505</name>
</gene>
<dbReference type="EMBL" id="JBHUCM010000044">
    <property type="protein sequence ID" value="MFD1544761.1"/>
    <property type="molecule type" value="Genomic_DNA"/>
</dbReference>
<feature type="domain" description="HD" evidence="1">
    <location>
        <begin position="42"/>
        <end position="130"/>
    </location>
</feature>
<dbReference type="PANTHER" id="PTHR21262">
    <property type="entry name" value="GUANOSINE-3',5'-BIS DIPHOSPHATE 3'-PYROPHOSPHOHYDROLASE"/>
    <property type="match status" value="1"/>
</dbReference>
<name>A0ABW4GPI5_9ACTN</name>
<dbReference type="PANTHER" id="PTHR21262:SF31">
    <property type="entry name" value="GTP PYROPHOSPHOKINASE"/>
    <property type="match status" value="1"/>
</dbReference>
<keyword evidence="3" id="KW-1185">Reference proteome</keyword>
<evidence type="ECO:0000313" key="3">
    <source>
        <dbReference type="Proteomes" id="UP001597097"/>
    </source>
</evidence>
<dbReference type="InterPro" id="IPR003607">
    <property type="entry name" value="HD/PDEase_dom"/>
</dbReference>
<dbReference type="Proteomes" id="UP001597097">
    <property type="component" value="Unassembled WGS sequence"/>
</dbReference>
<dbReference type="InterPro" id="IPR006674">
    <property type="entry name" value="HD_domain"/>
</dbReference>
<evidence type="ECO:0000259" key="1">
    <source>
        <dbReference type="PROSITE" id="PS51831"/>
    </source>
</evidence>
<accession>A0ABW4GPI5</accession>
<reference evidence="3" key="1">
    <citation type="journal article" date="2019" name="Int. J. Syst. Evol. Microbiol.">
        <title>The Global Catalogue of Microorganisms (GCM) 10K type strain sequencing project: providing services to taxonomists for standard genome sequencing and annotation.</title>
        <authorList>
            <consortium name="The Broad Institute Genomics Platform"/>
            <consortium name="The Broad Institute Genome Sequencing Center for Infectious Disease"/>
            <person name="Wu L."/>
            <person name="Ma J."/>
        </authorList>
    </citation>
    <scope>NUCLEOTIDE SEQUENCE [LARGE SCALE GENOMIC DNA]</scope>
    <source>
        <strain evidence="3">CGMCC 1.15399</strain>
    </source>
</reference>
<protein>
    <submittedName>
        <fullName evidence="2">HD domain-containing protein</fullName>
    </submittedName>
</protein>
<evidence type="ECO:0000313" key="2">
    <source>
        <dbReference type="EMBL" id="MFD1544761.1"/>
    </source>
</evidence>
<proteinExistence type="predicted"/>
<dbReference type="RefSeq" id="WP_219529488.1">
    <property type="nucleotide sequence ID" value="NZ_JAHKRM010000006.1"/>
</dbReference>